<protein>
    <submittedName>
        <fullName evidence="3">Uncharacterized protein</fullName>
    </submittedName>
</protein>
<feature type="compositionally biased region" description="Low complexity" evidence="1">
    <location>
        <begin position="132"/>
        <end position="146"/>
    </location>
</feature>
<reference evidence="3 4" key="1">
    <citation type="submission" date="2023-07" db="EMBL/GenBank/DDBJ databases">
        <title>Sequencing the genomes of 1000 actinobacteria strains.</title>
        <authorList>
            <person name="Klenk H.-P."/>
        </authorList>
    </citation>
    <scope>NUCLEOTIDE SEQUENCE [LARGE SCALE GENOMIC DNA]</scope>
    <source>
        <strain evidence="3 4">GD13</strain>
    </source>
</reference>
<feature type="transmembrane region" description="Helical" evidence="2">
    <location>
        <begin position="24"/>
        <end position="49"/>
    </location>
</feature>
<evidence type="ECO:0000313" key="3">
    <source>
        <dbReference type="EMBL" id="MDP9824073.1"/>
    </source>
</evidence>
<keyword evidence="2" id="KW-1133">Transmembrane helix</keyword>
<keyword evidence="2" id="KW-0812">Transmembrane</keyword>
<comment type="caution">
    <text evidence="3">The sequence shown here is derived from an EMBL/GenBank/DDBJ whole genome shotgun (WGS) entry which is preliminary data.</text>
</comment>
<gene>
    <name evidence="3" type="ORF">J2S59_003882</name>
</gene>
<dbReference type="Proteomes" id="UP001240447">
    <property type="component" value="Unassembled WGS sequence"/>
</dbReference>
<dbReference type="RefSeq" id="WP_220138558.1">
    <property type="nucleotide sequence ID" value="NZ_CCXJ01000637.1"/>
</dbReference>
<evidence type="ECO:0000256" key="2">
    <source>
        <dbReference type="SAM" id="Phobius"/>
    </source>
</evidence>
<keyword evidence="4" id="KW-1185">Reference proteome</keyword>
<dbReference type="EMBL" id="JAUSQM010000001">
    <property type="protein sequence ID" value="MDP9824073.1"/>
    <property type="molecule type" value="Genomic_DNA"/>
</dbReference>
<evidence type="ECO:0000256" key="1">
    <source>
        <dbReference type="SAM" id="MobiDB-lite"/>
    </source>
</evidence>
<name>A0ABT9NUJ8_9ACTN</name>
<evidence type="ECO:0000313" key="4">
    <source>
        <dbReference type="Proteomes" id="UP001240447"/>
    </source>
</evidence>
<keyword evidence="2" id="KW-0472">Membrane</keyword>
<accession>A0ABT9NUJ8</accession>
<feature type="compositionally biased region" description="Polar residues" evidence="1">
    <location>
        <begin position="110"/>
        <end position="124"/>
    </location>
</feature>
<sequence>MVAMARVTAVTRVITVAVVIHGDWVIRVVGVARVIGVVNVAVSVVVLMIGGAHRDGLPSTCFVFTISNDTPWGYVPDAGGSHGRSGESGVCRDGAGLAAQDRRDVIEALDNTSSASPSTFSWRTSRVEKVPRPSTTTTGRSRWPTSIRSRLGRSGSQP</sequence>
<feature type="region of interest" description="Disordered" evidence="1">
    <location>
        <begin position="110"/>
        <end position="158"/>
    </location>
</feature>
<proteinExistence type="predicted"/>
<organism evidence="3 4">
    <name type="scientific">Nocardioides massiliensis</name>
    <dbReference type="NCBI Taxonomy" id="1325935"/>
    <lineage>
        <taxon>Bacteria</taxon>
        <taxon>Bacillati</taxon>
        <taxon>Actinomycetota</taxon>
        <taxon>Actinomycetes</taxon>
        <taxon>Propionibacteriales</taxon>
        <taxon>Nocardioidaceae</taxon>
        <taxon>Nocardioides</taxon>
    </lineage>
</organism>